<evidence type="ECO:0000313" key="3">
    <source>
        <dbReference type="Proteomes" id="UP000436911"/>
    </source>
</evidence>
<name>A0A368NW38_AGRVI</name>
<sequence>MYCIANSRIANSRIAKISLAAVLATAAMTGISHAAMSAADKALATDHNPRVMISTPDEIEKHDTFQDFLGSLTPSSPEAREVQAAIRENPVLRRQLLSRKVELKNVIYADEASDGSFVLYVR</sequence>
<dbReference type="GeneID" id="60682623"/>
<feature type="chain" id="PRO_5030067940" evidence="1">
    <location>
        <begin position="35"/>
        <end position="122"/>
    </location>
</feature>
<feature type="signal peptide" evidence="1">
    <location>
        <begin position="1"/>
        <end position="34"/>
    </location>
</feature>
<accession>A0A368NW38</accession>
<dbReference type="RefSeq" id="WP_060715538.1">
    <property type="nucleotide sequence ID" value="NZ_CP055265.1"/>
</dbReference>
<organism evidence="2 3">
    <name type="scientific">Agrobacterium vitis</name>
    <name type="common">Rhizobium vitis</name>
    <dbReference type="NCBI Taxonomy" id="373"/>
    <lineage>
        <taxon>Bacteria</taxon>
        <taxon>Pseudomonadati</taxon>
        <taxon>Pseudomonadota</taxon>
        <taxon>Alphaproteobacteria</taxon>
        <taxon>Hyphomicrobiales</taxon>
        <taxon>Rhizobiaceae</taxon>
        <taxon>Rhizobium/Agrobacterium group</taxon>
        <taxon>Agrobacterium</taxon>
    </lineage>
</organism>
<reference evidence="2 3" key="1">
    <citation type="submission" date="2018-08" db="EMBL/GenBank/DDBJ databases">
        <title>Genome sequencing of Agrobacterium vitis strain ICMP 10754.</title>
        <authorList>
            <person name="Visnovsky S.B."/>
            <person name="Pitman A.R."/>
        </authorList>
    </citation>
    <scope>NUCLEOTIDE SEQUENCE [LARGE SCALE GENOMIC DNA]</scope>
    <source>
        <strain evidence="2 3">ICMP 10754</strain>
    </source>
</reference>
<dbReference type="OrthoDB" id="8277777at2"/>
<dbReference type="EMBL" id="QUSG01000009">
    <property type="protein sequence ID" value="KAA3525838.1"/>
    <property type="molecule type" value="Genomic_DNA"/>
</dbReference>
<comment type="caution">
    <text evidence="2">The sequence shown here is derived from an EMBL/GenBank/DDBJ whole genome shotgun (WGS) entry which is preliminary data.</text>
</comment>
<dbReference type="Proteomes" id="UP000436911">
    <property type="component" value="Unassembled WGS sequence"/>
</dbReference>
<evidence type="ECO:0000313" key="2">
    <source>
        <dbReference type="EMBL" id="KAA3525838.1"/>
    </source>
</evidence>
<evidence type="ECO:0000256" key="1">
    <source>
        <dbReference type="SAM" id="SignalP"/>
    </source>
</evidence>
<keyword evidence="1" id="KW-0732">Signal</keyword>
<gene>
    <name evidence="2" type="ORF">DXT89_17450</name>
</gene>
<protein>
    <submittedName>
        <fullName evidence="2">Uncharacterized protein</fullName>
    </submittedName>
</protein>
<dbReference type="AlphaFoldDB" id="A0A368NW38"/>
<proteinExistence type="predicted"/>